<dbReference type="EMBL" id="PIYS01000008">
    <property type="protein sequence ID" value="PKF71825.1"/>
    <property type="molecule type" value="Genomic_DNA"/>
</dbReference>
<reference evidence="1" key="1">
    <citation type="journal article" date="2014" name="Int. J. Syst. Evol. Microbiol.">
        <title>Complete genome of a new Firmicutes species belonging to the dominant human colonic microbiota ('Ruminococcus bicirculans') reveals two chromosomes and a selective capacity to utilize plant glucans.</title>
        <authorList>
            <consortium name="NISC Comparative Sequencing Program"/>
            <person name="Wegmann U."/>
            <person name="Louis P."/>
            <person name="Goesmann A."/>
            <person name="Henrissat B."/>
            <person name="Duncan S.H."/>
            <person name="Flint H.J."/>
        </authorList>
    </citation>
    <scope>NUCLEOTIDE SEQUENCE</scope>
    <source>
        <strain evidence="1">CCM 8778</strain>
    </source>
</reference>
<protein>
    <recommendedName>
        <fullName evidence="5">DUF4440 domain-containing protein</fullName>
    </recommendedName>
</protein>
<dbReference type="Proteomes" id="UP000242861">
    <property type="component" value="Unassembled WGS sequence"/>
</dbReference>
<reference evidence="3" key="3">
    <citation type="submission" date="2017-12" db="EMBL/GenBank/DDBJ databases">
        <authorList>
            <person name="Yu X.-Y."/>
        </authorList>
    </citation>
    <scope>NUCLEOTIDE SEQUENCE [LARGE SCALE GENOMIC DNA]</scope>
    <source>
        <strain evidence="3">ZYSR67-Z</strain>
    </source>
</reference>
<accession>A0A2I0CRM7</accession>
<gene>
    <name evidence="2" type="ORF">CW360_06445</name>
    <name evidence="1" type="ORF">GCM10007363_20150</name>
</gene>
<sequence length="135" mass="15818">MLLCLTWLLGGCGQDDRLAQLEEAVTQLQDNLQQRRTQAVLQQLHDEFQTHAGQDRQWAQQTMRLVFLRHRQIAVLAPLRQSRLDPTYSTRGHTRADVALSGAEGLLPDSARLYQVELEWWYEDGRWQLARLHWE</sequence>
<reference evidence="2" key="2">
    <citation type="submission" date="2017-12" db="EMBL/GenBank/DDBJ databases">
        <authorList>
            <person name="Hurst M.R.H."/>
        </authorList>
    </citation>
    <scope>NUCLEOTIDE SEQUENCE [LARGE SCALE GENOMIC DNA]</scope>
    <source>
        <strain evidence="2">ZYSR67-Z</strain>
    </source>
</reference>
<evidence type="ECO:0000313" key="1">
    <source>
        <dbReference type="EMBL" id="GGH94068.1"/>
    </source>
</evidence>
<dbReference type="EMBL" id="BMDE01000005">
    <property type="protein sequence ID" value="GGH94068.1"/>
    <property type="molecule type" value="Genomic_DNA"/>
</dbReference>
<comment type="caution">
    <text evidence="2">The sequence shown here is derived from an EMBL/GenBank/DDBJ whole genome shotgun (WGS) entry which is preliminary data.</text>
</comment>
<keyword evidence="4" id="KW-1185">Reference proteome</keyword>
<reference evidence="1" key="5">
    <citation type="submission" date="2024-05" db="EMBL/GenBank/DDBJ databases">
        <authorList>
            <person name="Sun Q."/>
            <person name="Sedlacek I."/>
        </authorList>
    </citation>
    <scope>NUCLEOTIDE SEQUENCE</scope>
    <source>
        <strain evidence="1">CCM 8778</strain>
    </source>
</reference>
<evidence type="ECO:0008006" key="5">
    <source>
        <dbReference type="Google" id="ProtNLM"/>
    </source>
</evidence>
<reference evidence="4" key="4">
    <citation type="journal article" date="2019" name="Int. J. Syst. Evol. Microbiol.">
        <title>The Global Catalogue of Microorganisms (GCM) 10K type strain sequencing project: providing services to taxonomists for standard genome sequencing and annotation.</title>
        <authorList>
            <consortium name="The Broad Institute Genomics Platform"/>
            <consortium name="The Broad Institute Genome Sequencing Center for Infectious Disease"/>
            <person name="Wu L."/>
            <person name="Ma J."/>
        </authorList>
    </citation>
    <scope>NUCLEOTIDE SEQUENCE [LARGE SCALE GENOMIC DNA]</scope>
    <source>
        <strain evidence="4">CCM 8778</strain>
    </source>
</reference>
<dbReference type="Proteomes" id="UP000655550">
    <property type="component" value="Unassembled WGS sequence"/>
</dbReference>
<dbReference type="AlphaFoldDB" id="A0A2I0CRM7"/>
<evidence type="ECO:0000313" key="2">
    <source>
        <dbReference type="EMBL" id="PKF71825.1"/>
    </source>
</evidence>
<organism evidence="2 3">
    <name type="scientific">Pseudomonas fluvialis</name>
    <dbReference type="NCBI Taxonomy" id="1793966"/>
    <lineage>
        <taxon>Bacteria</taxon>
        <taxon>Pseudomonadati</taxon>
        <taxon>Pseudomonadota</taxon>
        <taxon>Gammaproteobacteria</taxon>
        <taxon>Pseudomonadales</taxon>
        <taxon>Pseudomonadaceae</taxon>
        <taxon>Pseudomonas</taxon>
    </lineage>
</organism>
<evidence type="ECO:0000313" key="3">
    <source>
        <dbReference type="Proteomes" id="UP000242861"/>
    </source>
</evidence>
<evidence type="ECO:0000313" key="4">
    <source>
        <dbReference type="Proteomes" id="UP000655550"/>
    </source>
</evidence>
<proteinExistence type="predicted"/>
<name>A0A2I0CRM7_9PSED</name>